<keyword evidence="1" id="KW-0732">Signal</keyword>
<reference evidence="2 3" key="1">
    <citation type="submission" date="2019-04" db="EMBL/GenBank/DDBJ databases">
        <title>Draft genome sequence of Robertkochia marina CC-AMO-30D.</title>
        <authorList>
            <person name="Hameed A."/>
            <person name="Lin S.-Y."/>
            <person name="Shahina M."/>
            <person name="Lai W.-A."/>
            <person name="Young C.-C."/>
        </authorList>
    </citation>
    <scope>NUCLEOTIDE SEQUENCE [LARGE SCALE GENOMIC DNA]</scope>
    <source>
        <strain evidence="2 3">CC-AMO-30D</strain>
    </source>
</reference>
<dbReference type="RefSeq" id="WP_136336959.1">
    <property type="nucleotide sequence ID" value="NZ_QXMP01000002.1"/>
</dbReference>
<keyword evidence="3" id="KW-1185">Reference proteome</keyword>
<proteinExistence type="predicted"/>
<gene>
    <name evidence="2" type="ORF">E7Z59_13865</name>
</gene>
<dbReference type="AlphaFoldDB" id="A0A4S3LWY4"/>
<accession>A0A4S3LWY4</accession>
<dbReference type="PROSITE" id="PS51257">
    <property type="entry name" value="PROKAR_LIPOPROTEIN"/>
    <property type="match status" value="1"/>
</dbReference>
<dbReference type="EMBL" id="SSMC01000004">
    <property type="protein sequence ID" value="THD65675.1"/>
    <property type="molecule type" value="Genomic_DNA"/>
</dbReference>
<dbReference type="OrthoDB" id="955522at2"/>
<evidence type="ECO:0008006" key="4">
    <source>
        <dbReference type="Google" id="ProtNLM"/>
    </source>
</evidence>
<evidence type="ECO:0000256" key="1">
    <source>
        <dbReference type="SAM" id="SignalP"/>
    </source>
</evidence>
<evidence type="ECO:0000313" key="2">
    <source>
        <dbReference type="EMBL" id="THD65675.1"/>
    </source>
</evidence>
<comment type="caution">
    <text evidence="2">The sequence shown here is derived from an EMBL/GenBank/DDBJ whole genome shotgun (WGS) entry which is preliminary data.</text>
</comment>
<name>A0A4S3LWY4_9FLAO</name>
<organism evidence="2 3">
    <name type="scientific">Robertkochia marina</name>
    <dbReference type="NCBI Taxonomy" id="1227945"/>
    <lineage>
        <taxon>Bacteria</taxon>
        <taxon>Pseudomonadati</taxon>
        <taxon>Bacteroidota</taxon>
        <taxon>Flavobacteriia</taxon>
        <taxon>Flavobacteriales</taxon>
        <taxon>Flavobacteriaceae</taxon>
        <taxon>Robertkochia</taxon>
    </lineage>
</organism>
<dbReference type="Proteomes" id="UP000305939">
    <property type="component" value="Unassembled WGS sequence"/>
</dbReference>
<sequence>MRLKQALFFLLLLPVISGCSDNDDDTSAGLVGTWRLEAVYYDPGDGSGDFASVESNKIIEFLADGTLISNGDLCTLSEEAGQETRASYNEELSELYVPGCQGELAVMTTLPFVLEGNRLEIYYQCIEGCGHRYKKVSG</sequence>
<feature type="chain" id="PRO_5020621641" description="Lipocalin-like domain-containing protein" evidence="1">
    <location>
        <begin position="21"/>
        <end position="138"/>
    </location>
</feature>
<feature type="signal peptide" evidence="1">
    <location>
        <begin position="1"/>
        <end position="20"/>
    </location>
</feature>
<evidence type="ECO:0000313" key="3">
    <source>
        <dbReference type="Proteomes" id="UP000305939"/>
    </source>
</evidence>
<protein>
    <recommendedName>
        <fullName evidence="4">Lipocalin-like domain-containing protein</fullName>
    </recommendedName>
</protein>